<dbReference type="PANTHER" id="PTHR10039">
    <property type="entry name" value="AMELOGENIN"/>
    <property type="match status" value="1"/>
</dbReference>
<proteinExistence type="predicted"/>
<dbReference type="PANTHER" id="PTHR10039:SF14">
    <property type="entry name" value="NACHT DOMAIN-CONTAINING PROTEIN"/>
    <property type="match status" value="1"/>
</dbReference>
<dbReference type="SUPFAM" id="SSF52540">
    <property type="entry name" value="P-loop containing nucleoside triphosphate hydrolases"/>
    <property type="match status" value="1"/>
</dbReference>
<evidence type="ECO:0000313" key="4">
    <source>
        <dbReference type="Proteomes" id="UP000290288"/>
    </source>
</evidence>
<dbReference type="InterPro" id="IPR027417">
    <property type="entry name" value="P-loop_NTPase"/>
</dbReference>
<keyword evidence="1" id="KW-0677">Repeat</keyword>
<dbReference type="Pfam" id="PF24883">
    <property type="entry name" value="NPHP3_N"/>
    <property type="match status" value="1"/>
</dbReference>
<evidence type="ECO:0000256" key="1">
    <source>
        <dbReference type="ARBA" id="ARBA00022737"/>
    </source>
</evidence>
<accession>A0A4Q2DLN1</accession>
<organism evidence="3 4">
    <name type="scientific">Candolleomyces aberdarensis</name>
    <dbReference type="NCBI Taxonomy" id="2316362"/>
    <lineage>
        <taxon>Eukaryota</taxon>
        <taxon>Fungi</taxon>
        <taxon>Dikarya</taxon>
        <taxon>Basidiomycota</taxon>
        <taxon>Agaricomycotina</taxon>
        <taxon>Agaricomycetes</taxon>
        <taxon>Agaricomycetidae</taxon>
        <taxon>Agaricales</taxon>
        <taxon>Agaricineae</taxon>
        <taxon>Psathyrellaceae</taxon>
        <taxon>Candolleomyces</taxon>
    </lineage>
</organism>
<comment type="caution">
    <text evidence="3">The sequence shown here is derived from an EMBL/GenBank/DDBJ whole genome shotgun (WGS) entry which is preliminary data.</text>
</comment>
<dbReference type="Gene3D" id="3.40.50.300">
    <property type="entry name" value="P-loop containing nucleotide triphosphate hydrolases"/>
    <property type="match status" value="1"/>
</dbReference>
<name>A0A4Q2DLN1_9AGAR</name>
<dbReference type="AlphaFoldDB" id="A0A4Q2DLN1"/>
<dbReference type="Proteomes" id="UP000290288">
    <property type="component" value="Unassembled WGS sequence"/>
</dbReference>
<evidence type="ECO:0000259" key="2">
    <source>
        <dbReference type="Pfam" id="PF24883"/>
    </source>
</evidence>
<sequence length="617" mass="70012">RVRLGSMFNSAHDFSIDQLNVTVPPPSPGLSNALAELESHVATGAMHDSAERCDAPKCHAETRVALQSDLFSWITEGDIDSEPQKIRWVTGPAGTGKTAVMGSLAYTCEKKGMLAASFFFASWSNSILRRLKTAFIPTLAHQLAQHSPAFRSALESVIDKNPIVFKKTLDTQMKMLILEPLRSIKAQSDRSQWPRAIVIDGVHECEAEQYHTPKAPVRERTKEDDQEEILHALHEAAMDPAFPFRIVVASRPERVFREFFDPQRFETSGIDAPDEVARLLGSFAPSIDLHEHYNANDDITLYLRAKFNEIRRRHNLRLPWPLPSVMRLLVDQASDQFIYATTVLRFLTDSRLGDPQTLLEVVLAVRVTNLVQGSGNPFLHLDALYIHILESSPNPPLAAQWIWIVYNCIQRPLELAGPYSISSHAFNQERQRPAAIHINQWLRLLDGGAEHLFGTLHSLLKVPSPKDIDEPYSLYHKSLLDFLRDPQRCGHLYVEEDERRAFFWDRYLRVCDSKPTVFSSINVALMLFICDSGHGITGDATEQAKFLGFFFRIEPPSVLPSLDRIHVTSSGVDWWMKQLITISWPGEEHILPALERFDQIQFIRDMFVLVHMSLASL</sequence>
<dbReference type="InterPro" id="IPR056884">
    <property type="entry name" value="NPHP3-like_N"/>
</dbReference>
<dbReference type="OrthoDB" id="3262196at2759"/>
<protein>
    <recommendedName>
        <fullName evidence="2">Nephrocystin 3-like N-terminal domain-containing protein</fullName>
    </recommendedName>
</protein>
<keyword evidence="4" id="KW-1185">Reference proteome</keyword>
<feature type="non-terminal residue" evidence="3">
    <location>
        <position position="1"/>
    </location>
</feature>
<gene>
    <name evidence="3" type="ORF">EST38_g6043</name>
</gene>
<dbReference type="STRING" id="2316362.A0A4Q2DLN1"/>
<feature type="domain" description="Nephrocystin 3-like N-terminal" evidence="2">
    <location>
        <begin position="81"/>
        <end position="251"/>
    </location>
</feature>
<dbReference type="EMBL" id="SDEE01000182">
    <property type="protein sequence ID" value="RXW19804.1"/>
    <property type="molecule type" value="Genomic_DNA"/>
</dbReference>
<reference evidence="3 4" key="1">
    <citation type="submission" date="2019-01" db="EMBL/GenBank/DDBJ databases">
        <title>Draft genome sequence of Psathyrella aberdarensis IHI B618.</title>
        <authorList>
            <person name="Buettner E."/>
            <person name="Kellner H."/>
        </authorList>
    </citation>
    <scope>NUCLEOTIDE SEQUENCE [LARGE SCALE GENOMIC DNA]</scope>
    <source>
        <strain evidence="3 4">IHI B618</strain>
    </source>
</reference>
<evidence type="ECO:0000313" key="3">
    <source>
        <dbReference type="EMBL" id="RXW19804.1"/>
    </source>
</evidence>